<dbReference type="AlphaFoldDB" id="Q036G5"/>
<name>Q036G5_LACP3</name>
<gene>
    <name evidence="1" type="ordered locus">LSEI_2158</name>
</gene>
<evidence type="ECO:0000313" key="2">
    <source>
        <dbReference type="Proteomes" id="UP000001651"/>
    </source>
</evidence>
<evidence type="ECO:0000313" key="1">
    <source>
        <dbReference type="EMBL" id="ABJ70907.1"/>
    </source>
</evidence>
<dbReference type="HOGENOM" id="CLU_3426551_0_0_9"/>
<dbReference type="KEGG" id="lca:LSEI_2158"/>
<reference evidence="1 2" key="1">
    <citation type="journal article" date="2006" name="Proc. Natl. Acad. Sci. U.S.A.">
        <title>Comparative genomics of the lactic acid bacteria.</title>
        <authorList>
            <person name="Makarova K."/>
            <person name="Slesarev A."/>
            <person name="Wolf Y."/>
            <person name="Sorokin A."/>
            <person name="Mirkin B."/>
            <person name="Koonin E."/>
            <person name="Pavlov A."/>
            <person name="Pavlova N."/>
            <person name="Karamychev V."/>
            <person name="Polouchine N."/>
            <person name="Shakhova V."/>
            <person name="Grigoriev I."/>
            <person name="Lou Y."/>
            <person name="Rohksar D."/>
            <person name="Lucas S."/>
            <person name="Huang K."/>
            <person name="Goodstein D.M."/>
            <person name="Hawkins T."/>
            <person name="Plengvidhya V."/>
            <person name="Welker D."/>
            <person name="Hughes J."/>
            <person name="Goh Y."/>
            <person name="Benson A."/>
            <person name="Baldwin K."/>
            <person name="Lee J.H."/>
            <person name="Diaz-Muniz I."/>
            <person name="Dosti B."/>
            <person name="Smeianov V."/>
            <person name="Wechter W."/>
            <person name="Barabote R."/>
            <person name="Lorca G."/>
            <person name="Altermann E."/>
            <person name="Barrangou R."/>
            <person name="Ganesan B."/>
            <person name="Xie Y."/>
            <person name="Rawsthorne H."/>
            <person name="Tamir D."/>
            <person name="Parker C."/>
            <person name="Breidt F."/>
            <person name="Broadbent J."/>
            <person name="Hutkins R."/>
            <person name="O'Sullivan D."/>
            <person name="Steele J."/>
            <person name="Unlu G."/>
            <person name="Saier M."/>
            <person name="Klaenhammer T."/>
            <person name="Richardson P."/>
            <person name="Kozyavkin S."/>
            <person name="Weimer B."/>
            <person name="Mills D."/>
        </authorList>
    </citation>
    <scope>NUCLEOTIDE SEQUENCE [LARGE SCALE GENOMIC DNA]</scope>
    <source>
        <strain evidence="2">ATCC 334 / BCRC 17002 / CCUG 31169 / CIP 107868 / KCTC 3260 / NRRL B-441</strain>
    </source>
</reference>
<dbReference type="Proteomes" id="UP000001651">
    <property type="component" value="Chromosome"/>
</dbReference>
<keyword evidence="2" id="KW-1185">Reference proteome</keyword>
<sequence length="21" mass="2739">MNNKLTQSEQSFYFWFFRHDL</sequence>
<protein>
    <submittedName>
        <fullName evidence="1">Uncharacterized protein</fullName>
    </submittedName>
</protein>
<dbReference type="STRING" id="321967.LSEI_2158"/>
<accession>Q036G5</accession>
<dbReference type="PaxDb" id="321967-LSEI_2158"/>
<dbReference type="EMBL" id="CP000423">
    <property type="protein sequence ID" value="ABJ70907.1"/>
    <property type="molecule type" value="Genomic_DNA"/>
</dbReference>
<proteinExistence type="predicted"/>
<organism evidence="1 2">
    <name type="scientific">Lacticaseibacillus paracasei (strain ATCC 334 / BCRC 17002 / CCUG 31169 / CIP 107868 / KCTC 3260 / NRRL B-441)</name>
    <name type="common">Lactobacillus paracasei</name>
    <dbReference type="NCBI Taxonomy" id="321967"/>
    <lineage>
        <taxon>Bacteria</taxon>
        <taxon>Bacillati</taxon>
        <taxon>Bacillota</taxon>
        <taxon>Bacilli</taxon>
        <taxon>Lactobacillales</taxon>
        <taxon>Lactobacillaceae</taxon>
        <taxon>Lacticaseibacillus</taxon>
    </lineage>
</organism>